<evidence type="ECO:0000313" key="2">
    <source>
        <dbReference type="EMBL" id="CAH0165358.1"/>
    </source>
</evidence>
<dbReference type="EMBL" id="CAKKMG010000008">
    <property type="protein sequence ID" value="CAH0165358.1"/>
    <property type="molecule type" value="Genomic_DNA"/>
</dbReference>
<dbReference type="Proteomes" id="UP000789326">
    <property type="component" value="Unassembled WGS sequence"/>
</dbReference>
<feature type="transmembrane region" description="Helical" evidence="1">
    <location>
        <begin position="7"/>
        <end position="24"/>
    </location>
</feature>
<organism evidence="2 3">
    <name type="scientific">Peribacillus simplex</name>
    <dbReference type="NCBI Taxonomy" id="1478"/>
    <lineage>
        <taxon>Bacteria</taxon>
        <taxon>Bacillati</taxon>
        <taxon>Bacillota</taxon>
        <taxon>Bacilli</taxon>
        <taxon>Bacillales</taxon>
        <taxon>Bacillaceae</taxon>
        <taxon>Peribacillus</taxon>
    </lineage>
</organism>
<sequence>MKKSKKYIVLFLWVVLFLYFFDMYMPKGIYYFVVGIPVLFLSSIFILKMLDHSKDLRS</sequence>
<feature type="transmembrane region" description="Helical" evidence="1">
    <location>
        <begin position="30"/>
        <end position="50"/>
    </location>
</feature>
<proteinExistence type="predicted"/>
<evidence type="ECO:0000256" key="1">
    <source>
        <dbReference type="SAM" id="Phobius"/>
    </source>
</evidence>
<gene>
    <name evidence="2" type="ORF">SRABI133_01048</name>
</gene>
<reference evidence="2" key="1">
    <citation type="submission" date="2021-11" db="EMBL/GenBank/DDBJ databases">
        <authorList>
            <person name="Bulgarelli D."/>
        </authorList>
    </citation>
    <scope>NUCLEOTIDE SEQUENCE</scope>
    <source>
        <strain evidence="2">Bi133</strain>
    </source>
</reference>
<accession>A0A9W4KW54</accession>
<evidence type="ECO:0000313" key="3">
    <source>
        <dbReference type="Proteomes" id="UP000789326"/>
    </source>
</evidence>
<protein>
    <submittedName>
        <fullName evidence="2">Uncharacterized protein</fullName>
    </submittedName>
</protein>
<name>A0A9W4KW54_9BACI</name>
<comment type="caution">
    <text evidence="2">The sequence shown here is derived from an EMBL/GenBank/DDBJ whole genome shotgun (WGS) entry which is preliminary data.</text>
</comment>
<keyword evidence="1" id="KW-0472">Membrane</keyword>
<dbReference type="AlphaFoldDB" id="A0A9W4KW54"/>
<keyword evidence="1" id="KW-1133">Transmembrane helix</keyword>
<keyword evidence="1" id="KW-0812">Transmembrane</keyword>